<dbReference type="InterPro" id="IPR008523">
    <property type="entry name" value="DUF805"/>
</dbReference>
<evidence type="ECO:0000313" key="2">
    <source>
        <dbReference type="EMBL" id="MPN40390.1"/>
    </source>
</evidence>
<gene>
    <name evidence="2" type="ORF">SDC9_187926</name>
</gene>
<sequence>MENFALILVTAFKKFFQNYTNFSGRSTLSDYWLVELDFLLLGIISGILSYFIPAIIYILLLFDFVSIIPSLAITVRRLHDIGKSGKRIFMAFIPIAGPIILLVYELTKSDGDNQYGPAPKIEYEENVYYPPEQV</sequence>
<dbReference type="PANTHER" id="PTHR34980">
    <property type="entry name" value="INNER MEMBRANE PROTEIN-RELATED-RELATED"/>
    <property type="match status" value="1"/>
</dbReference>
<dbReference type="GO" id="GO:0005886">
    <property type="term" value="C:plasma membrane"/>
    <property type="evidence" value="ECO:0007669"/>
    <property type="project" value="TreeGrafter"/>
</dbReference>
<keyword evidence="1" id="KW-0812">Transmembrane</keyword>
<feature type="transmembrane region" description="Helical" evidence="1">
    <location>
        <begin position="38"/>
        <end position="67"/>
    </location>
</feature>
<dbReference type="Pfam" id="PF05656">
    <property type="entry name" value="DUF805"/>
    <property type="match status" value="1"/>
</dbReference>
<comment type="caution">
    <text evidence="2">The sequence shown here is derived from an EMBL/GenBank/DDBJ whole genome shotgun (WGS) entry which is preliminary data.</text>
</comment>
<name>A0A645HNI7_9ZZZZ</name>
<protein>
    <recommendedName>
        <fullName evidence="3">Inner membrane protein YhaI</fullName>
    </recommendedName>
</protein>
<organism evidence="2">
    <name type="scientific">bioreactor metagenome</name>
    <dbReference type="NCBI Taxonomy" id="1076179"/>
    <lineage>
        <taxon>unclassified sequences</taxon>
        <taxon>metagenomes</taxon>
        <taxon>ecological metagenomes</taxon>
    </lineage>
</organism>
<dbReference type="AlphaFoldDB" id="A0A645HNI7"/>
<reference evidence="2" key="1">
    <citation type="submission" date="2019-08" db="EMBL/GenBank/DDBJ databases">
        <authorList>
            <person name="Kucharzyk K."/>
            <person name="Murdoch R.W."/>
            <person name="Higgins S."/>
            <person name="Loffler F."/>
        </authorList>
    </citation>
    <scope>NUCLEOTIDE SEQUENCE</scope>
</reference>
<accession>A0A645HNI7</accession>
<feature type="transmembrane region" description="Helical" evidence="1">
    <location>
        <begin position="88"/>
        <end position="107"/>
    </location>
</feature>
<dbReference type="EMBL" id="VSSQ01096769">
    <property type="protein sequence ID" value="MPN40390.1"/>
    <property type="molecule type" value="Genomic_DNA"/>
</dbReference>
<proteinExistence type="predicted"/>
<evidence type="ECO:0008006" key="3">
    <source>
        <dbReference type="Google" id="ProtNLM"/>
    </source>
</evidence>
<evidence type="ECO:0000256" key="1">
    <source>
        <dbReference type="SAM" id="Phobius"/>
    </source>
</evidence>
<keyword evidence="1" id="KW-0472">Membrane</keyword>
<dbReference type="PANTHER" id="PTHR34980:SF2">
    <property type="entry name" value="INNER MEMBRANE PROTEIN YHAH-RELATED"/>
    <property type="match status" value="1"/>
</dbReference>
<keyword evidence="1" id="KW-1133">Transmembrane helix</keyword>